<proteinExistence type="predicted"/>
<name>I4HXV5_MICAE</name>
<dbReference type="AlphaFoldDB" id="I4HXV5"/>
<reference evidence="1 2" key="1">
    <citation type="submission" date="2012-04" db="EMBL/GenBank/DDBJ databases">
        <authorList>
            <person name="Genoscope - CEA"/>
        </authorList>
    </citation>
    <scope>NUCLEOTIDE SEQUENCE [LARGE SCALE GENOMIC DNA]</scope>
    <source>
        <strain evidence="1 2">9808</strain>
    </source>
</reference>
<organism evidence="1 2">
    <name type="scientific">Microcystis aeruginosa PCC 9808</name>
    <dbReference type="NCBI Taxonomy" id="1160284"/>
    <lineage>
        <taxon>Bacteria</taxon>
        <taxon>Bacillati</taxon>
        <taxon>Cyanobacteriota</taxon>
        <taxon>Cyanophyceae</taxon>
        <taxon>Oscillatoriophycideae</taxon>
        <taxon>Chroococcales</taxon>
        <taxon>Microcystaceae</taxon>
        <taxon>Microcystis</taxon>
    </lineage>
</organism>
<evidence type="ECO:0000313" key="2">
    <source>
        <dbReference type="Proteomes" id="UP000005291"/>
    </source>
</evidence>
<sequence>MIAIFINIFSWIIKLWLNYDEDLEHCLLTKDSQTSTSCCPKCGSYHTIKNGSTHNGKPKRQCKECGRHFVINPTNKTVSDETKQLIDKLLLERISALGELLCK</sequence>
<protein>
    <submittedName>
        <fullName evidence="1">Q6EVL0_MICAE ImeA protein</fullName>
    </submittedName>
</protein>
<gene>
    <name evidence="1" type="ORF">MICAG_3300003</name>
</gene>
<comment type="caution">
    <text evidence="1">The sequence shown here is derived from an EMBL/GenBank/DDBJ whole genome shotgun (WGS) entry which is preliminary data.</text>
</comment>
<dbReference type="Proteomes" id="UP000005291">
    <property type="component" value="Unassembled WGS sequence"/>
</dbReference>
<accession>I4HXV5</accession>
<dbReference type="HOGENOM" id="CLU_158571_0_0_3"/>
<evidence type="ECO:0000313" key="1">
    <source>
        <dbReference type="EMBL" id="CCI26879.1"/>
    </source>
</evidence>
<dbReference type="EMBL" id="CAIN01000258">
    <property type="protein sequence ID" value="CCI26879.1"/>
    <property type="molecule type" value="Genomic_DNA"/>
</dbReference>